<dbReference type="InterPro" id="IPR000671">
    <property type="entry name" value="Peptidase_A31"/>
</dbReference>
<dbReference type="Gene3D" id="3.40.50.1450">
    <property type="entry name" value="HybD-like"/>
    <property type="match status" value="1"/>
</dbReference>
<sequence>MSDHLSKTKISLIAYGNIARGDDGAAPVLLNRIEEIQSQIDCQLHLVEDMQLGPEHAYDLKDVDAVIFLDCDSQCETISFKQLAAQINVHFSSHAQTPETVMSLHGMLTESETPPCYQLGIGGDDFELGQNMSERCHKNLKLAQAHLLSLLETPVSQWNPL</sequence>
<reference evidence="1 2" key="1">
    <citation type="submission" date="2018-04" db="EMBL/GenBank/DDBJ databases">
        <title>Thalassorhabdus spongiae gen. nov., sp. nov., isolated from a marine sponge in South-West Iceland.</title>
        <authorList>
            <person name="Knobloch S."/>
            <person name="Daussin A."/>
            <person name="Johannsson R."/>
            <person name="Marteinsson V.T."/>
        </authorList>
    </citation>
    <scope>NUCLEOTIDE SEQUENCE [LARGE SCALE GENOMIC DNA]</scope>
    <source>
        <strain evidence="1 2">Hp12</strain>
    </source>
</reference>
<dbReference type="GO" id="GO:0008047">
    <property type="term" value="F:enzyme activator activity"/>
    <property type="evidence" value="ECO:0007669"/>
    <property type="project" value="InterPro"/>
</dbReference>
<dbReference type="EMBL" id="QDDL01000010">
    <property type="protein sequence ID" value="PVZ65425.1"/>
    <property type="molecule type" value="Genomic_DNA"/>
</dbReference>
<dbReference type="GO" id="GO:0004175">
    <property type="term" value="F:endopeptidase activity"/>
    <property type="evidence" value="ECO:0007669"/>
    <property type="project" value="TreeGrafter"/>
</dbReference>
<accession>A0A2V1GSM5</accession>
<evidence type="ECO:0000313" key="1">
    <source>
        <dbReference type="EMBL" id="PVZ65425.1"/>
    </source>
</evidence>
<dbReference type="AlphaFoldDB" id="A0A2V1GSM5"/>
<dbReference type="PANTHER" id="PTHR30302">
    <property type="entry name" value="HYDROGENASE 1 MATURATION PROTEASE"/>
    <property type="match status" value="1"/>
</dbReference>
<dbReference type="RefSeq" id="WP_116688561.1">
    <property type="nucleotide sequence ID" value="NZ_CAWNYD010000010.1"/>
</dbReference>
<evidence type="ECO:0008006" key="3">
    <source>
        <dbReference type="Google" id="ProtNLM"/>
    </source>
</evidence>
<proteinExistence type="predicted"/>
<keyword evidence="2" id="KW-1185">Reference proteome</keyword>
<dbReference type="PANTHER" id="PTHR30302:SF5">
    <property type="entry name" value="SLR1876 PROTEIN"/>
    <property type="match status" value="1"/>
</dbReference>
<dbReference type="InterPro" id="IPR023430">
    <property type="entry name" value="Pept_HybD-like_dom_sf"/>
</dbReference>
<dbReference type="OrthoDB" id="9808862at2"/>
<dbReference type="Proteomes" id="UP000244906">
    <property type="component" value="Unassembled WGS sequence"/>
</dbReference>
<gene>
    <name evidence="1" type="ORF">DC094_18255</name>
</gene>
<dbReference type="GO" id="GO:0016485">
    <property type="term" value="P:protein processing"/>
    <property type="evidence" value="ECO:0007669"/>
    <property type="project" value="TreeGrafter"/>
</dbReference>
<dbReference type="SUPFAM" id="SSF53163">
    <property type="entry name" value="HybD-like"/>
    <property type="match status" value="1"/>
</dbReference>
<evidence type="ECO:0000313" key="2">
    <source>
        <dbReference type="Proteomes" id="UP000244906"/>
    </source>
</evidence>
<organism evidence="1 2">
    <name type="scientific">Pelagibaculum spongiae</name>
    <dbReference type="NCBI Taxonomy" id="2080658"/>
    <lineage>
        <taxon>Bacteria</taxon>
        <taxon>Pseudomonadati</taxon>
        <taxon>Pseudomonadota</taxon>
        <taxon>Gammaproteobacteria</taxon>
        <taxon>Oceanospirillales</taxon>
        <taxon>Pelagibaculum</taxon>
    </lineage>
</organism>
<dbReference type="NCBIfam" id="TIGR00072">
    <property type="entry name" value="hydrog_prot"/>
    <property type="match status" value="1"/>
</dbReference>
<name>A0A2V1GSM5_9GAMM</name>
<comment type="caution">
    <text evidence="1">The sequence shown here is derived from an EMBL/GenBank/DDBJ whole genome shotgun (WGS) entry which is preliminary data.</text>
</comment>
<protein>
    <recommendedName>
        <fullName evidence="3">Hydrogenase maturation protease</fullName>
    </recommendedName>
</protein>